<dbReference type="EMBL" id="NCKU01000053">
    <property type="protein sequence ID" value="RWS17613.1"/>
    <property type="molecule type" value="Genomic_DNA"/>
</dbReference>
<evidence type="ECO:0000313" key="5">
    <source>
        <dbReference type="EMBL" id="RWS17632.1"/>
    </source>
</evidence>
<gene>
    <name evidence="4" type="ORF">B4U79_02389</name>
    <name evidence="5" type="ORF">B4U79_06040</name>
</gene>
<proteinExistence type="inferred from homology"/>
<evidence type="ECO:0000256" key="2">
    <source>
        <dbReference type="ARBA" id="ARBA00024195"/>
    </source>
</evidence>
<dbReference type="STRING" id="1965070.A0A3S3QCE6"/>
<sequence length="234" mass="26786">MLSLKRSTKKCSFINIHTKHKFLIIDLSLLETHRNSPVFSLPQAIFWEVRVGEHNQKITETYEKTYSVSRVFHYPWYRGYDNDIALMKLSEPVEVNEYVSPICLPASTEIEFTDRECVATGWGKVDYNKKGADILQKVKIQVFDNSDCHNAYFPKFKISIRNWHLCAGTKEGGKGTCHGDSGGPLQCKMGNQWHLAGITSFGSGCAKPGFPDVYTRVTHFLVWVNQIRELYKDI</sequence>
<dbReference type="Gene3D" id="2.40.10.10">
    <property type="entry name" value="Trypsin-like serine proteases"/>
    <property type="match status" value="1"/>
</dbReference>
<dbReference type="OrthoDB" id="10002959at2759"/>
<organism evidence="4 6">
    <name type="scientific">Dinothrombium tinctorium</name>
    <dbReference type="NCBI Taxonomy" id="1965070"/>
    <lineage>
        <taxon>Eukaryota</taxon>
        <taxon>Metazoa</taxon>
        <taxon>Ecdysozoa</taxon>
        <taxon>Arthropoda</taxon>
        <taxon>Chelicerata</taxon>
        <taxon>Arachnida</taxon>
        <taxon>Acari</taxon>
        <taxon>Acariformes</taxon>
        <taxon>Trombidiformes</taxon>
        <taxon>Prostigmata</taxon>
        <taxon>Anystina</taxon>
        <taxon>Parasitengona</taxon>
        <taxon>Trombidioidea</taxon>
        <taxon>Trombidiidae</taxon>
        <taxon>Dinothrombium</taxon>
    </lineage>
</organism>
<dbReference type="Proteomes" id="UP000285301">
    <property type="component" value="Unassembled WGS sequence"/>
</dbReference>
<dbReference type="PROSITE" id="PS00135">
    <property type="entry name" value="TRYPSIN_SER"/>
    <property type="match status" value="1"/>
</dbReference>
<protein>
    <submittedName>
        <fullName evidence="4">Testisin-like protein</fullName>
    </submittedName>
</protein>
<keyword evidence="6" id="KW-1185">Reference proteome</keyword>
<dbReference type="SMART" id="SM00020">
    <property type="entry name" value="Tryp_SPc"/>
    <property type="match status" value="1"/>
</dbReference>
<dbReference type="InterPro" id="IPR033116">
    <property type="entry name" value="TRYPSIN_SER"/>
</dbReference>
<dbReference type="EMBL" id="NCKU01000052">
    <property type="protein sequence ID" value="RWS17632.1"/>
    <property type="molecule type" value="Genomic_DNA"/>
</dbReference>
<dbReference type="Pfam" id="PF00089">
    <property type="entry name" value="Trypsin"/>
    <property type="match status" value="1"/>
</dbReference>
<dbReference type="SUPFAM" id="SSF50494">
    <property type="entry name" value="Trypsin-like serine proteases"/>
    <property type="match status" value="1"/>
</dbReference>
<evidence type="ECO:0000313" key="4">
    <source>
        <dbReference type="EMBL" id="RWS17613.1"/>
    </source>
</evidence>
<dbReference type="CDD" id="cd00190">
    <property type="entry name" value="Tryp_SPc"/>
    <property type="match status" value="1"/>
</dbReference>
<reference evidence="4 6" key="1">
    <citation type="journal article" date="2018" name="Gigascience">
        <title>Genomes of trombidid mites reveal novel predicted allergens and laterally-transferred genes associated with secondary metabolism.</title>
        <authorList>
            <person name="Dong X."/>
            <person name="Chaisiri K."/>
            <person name="Xia D."/>
            <person name="Armstrong S.D."/>
            <person name="Fang Y."/>
            <person name="Donnelly M.J."/>
            <person name="Kadowaki T."/>
            <person name="McGarry J.W."/>
            <person name="Darby A.C."/>
            <person name="Makepeace B.L."/>
        </authorList>
    </citation>
    <scope>NUCLEOTIDE SEQUENCE [LARGE SCALE GENOMIC DNA]</scope>
    <source>
        <strain evidence="4">UoL-WK</strain>
    </source>
</reference>
<dbReference type="FunFam" id="2.40.10.10:FF:000002">
    <property type="entry name" value="Transmembrane protease serine"/>
    <property type="match status" value="1"/>
</dbReference>
<dbReference type="InterPro" id="IPR009003">
    <property type="entry name" value="Peptidase_S1_PA"/>
</dbReference>
<dbReference type="AlphaFoldDB" id="A0A3S3QCE6"/>
<dbReference type="InterPro" id="IPR001314">
    <property type="entry name" value="Peptidase_S1A"/>
</dbReference>
<comment type="similarity">
    <text evidence="2">Belongs to the peptidase S1 family. CLIP subfamily.</text>
</comment>
<accession>A0A3S3QCE6</accession>
<dbReference type="InterPro" id="IPR043504">
    <property type="entry name" value="Peptidase_S1_PA_chymotrypsin"/>
</dbReference>
<evidence type="ECO:0000313" key="6">
    <source>
        <dbReference type="Proteomes" id="UP000285301"/>
    </source>
</evidence>
<dbReference type="GO" id="GO:0006508">
    <property type="term" value="P:proteolysis"/>
    <property type="evidence" value="ECO:0007669"/>
    <property type="project" value="InterPro"/>
</dbReference>
<dbReference type="PROSITE" id="PS50240">
    <property type="entry name" value="TRYPSIN_DOM"/>
    <property type="match status" value="1"/>
</dbReference>
<dbReference type="PANTHER" id="PTHR24252">
    <property type="entry name" value="ACROSIN-RELATED"/>
    <property type="match status" value="1"/>
</dbReference>
<evidence type="ECO:0000256" key="1">
    <source>
        <dbReference type="ARBA" id="ARBA00023157"/>
    </source>
</evidence>
<comment type="caution">
    <text evidence="4">The sequence shown here is derived from an EMBL/GenBank/DDBJ whole genome shotgun (WGS) entry which is preliminary data.</text>
</comment>
<dbReference type="InterPro" id="IPR001254">
    <property type="entry name" value="Trypsin_dom"/>
</dbReference>
<reference evidence="4" key="2">
    <citation type="submission" date="2018-11" db="EMBL/GenBank/DDBJ databases">
        <title>Trombidioid mite genomics.</title>
        <authorList>
            <person name="Dong X."/>
        </authorList>
    </citation>
    <scope>NUCLEOTIDE SEQUENCE</scope>
    <source>
        <strain evidence="4">UoL-WK</strain>
    </source>
</reference>
<dbReference type="GO" id="GO:0004252">
    <property type="term" value="F:serine-type endopeptidase activity"/>
    <property type="evidence" value="ECO:0007669"/>
    <property type="project" value="InterPro"/>
</dbReference>
<dbReference type="PANTHER" id="PTHR24252:SF7">
    <property type="entry name" value="HYALIN"/>
    <property type="match status" value="1"/>
</dbReference>
<evidence type="ECO:0000259" key="3">
    <source>
        <dbReference type="PROSITE" id="PS50240"/>
    </source>
</evidence>
<name>A0A3S3QCE6_9ACAR</name>
<keyword evidence="1" id="KW-1015">Disulfide bond</keyword>
<dbReference type="PRINTS" id="PR00722">
    <property type="entry name" value="CHYMOTRYPSIN"/>
</dbReference>
<feature type="domain" description="Peptidase S1" evidence="3">
    <location>
        <begin position="38"/>
        <end position="229"/>
    </location>
</feature>